<dbReference type="Pfam" id="PF00512">
    <property type="entry name" value="HisKA"/>
    <property type="match status" value="1"/>
</dbReference>
<dbReference type="PANTHER" id="PTHR45436">
    <property type="entry name" value="SENSOR HISTIDINE KINASE YKOH"/>
    <property type="match status" value="1"/>
</dbReference>
<feature type="compositionally biased region" description="Basic and acidic residues" evidence="11">
    <location>
        <begin position="98"/>
        <end position="107"/>
    </location>
</feature>
<keyword evidence="6 12" id="KW-0812">Transmembrane</keyword>
<dbReference type="GO" id="GO:0000155">
    <property type="term" value="F:phosphorelay sensor kinase activity"/>
    <property type="evidence" value="ECO:0007669"/>
    <property type="project" value="InterPro"/>
</dbReference>
<dbReference type="Pfam" id="PF02518">
    <property type="entry name" value="HATPase_c"/>
    <property type="match status" value="1"/>
</dbReference>
<keyword evidence="7 15" id="KW-0418">Kinase</keyword>
<dbReference type="OrthoDB" id="9786919at2"/>
<dbReference type="Proteomes" id="UP000272400">
    <property type="component" value="Unassembled WGS sequence"/>
</dbReference>
<accession>A0A3N1D5H4</accession>
<dbReference type="EMBL" id="RJKE01000001">
    <property type="protein sequence ID" value="ROO88706.1"/>
    <property type="molecule type" value="Genomic_DNA"/>
</dbReference>
<keyword evidence="5" id="KW-0808">Transferase</keyword>
<evidence type="ECO:0000256" key="9">
    <source>
        <dbReference type="ARBA" id="ARBA00023012"/>
    </source>
</evidence>
<dbReference type="InterPro" id="IPR036890">
    <property type="entry name" value="HATPase_C_sf"/>
</dbReference>
<dbReference type="AlphaFoldDB" id="A0A3N1D5H4"/>
<evidence type="ECO:0000256" key="4">
    <source>
        <dbReference type="ARBA" id="ARBA00022553"/>
    </source>
</evidence>
<dbReference type="SUPFAM" id="SSF47384">
    <property type="entry name" value="Homodimeric domain of signal transducing histidine kinase"/>
    <property type="match status" value="1"/>
</dbReference>
<dbReference type="InterPro" id="IPR050428">
    <property type="entry name" value="TCS_sensor_his_kinase"/>
</dbReference>
<dbReference type="Gene3D" id="3.30.565.10">
    <property type="entry name" value="Histidine kinase-like ATPase, C-terminal domain"/>
    <property type="match status" value="1"/>
</dbReference>
<protein>
    <recommendedName>
        <fullName evidence="3">histidine kinase</fullName>
        <ecNumber evidence="3">2.7.13.3</ecNumber>
    </recommendedName>
</protein>
<feature type="domain" description="Histidine kinase" evidence="13">
    <location>
        <begin position="270"/>
        <end position="488"/>
    </location>
</feature>
<dbReference type="CDD" id="cd00075">
    <property type="entry name" value="HATPase"/>
    <property type="match status" value="1"/>
</dbReference>
<evidence type="ECO:0000313" key="16">
    <source>
        <dbReference type="Proteomes" id="UP000272400"/>
    </source>
</evidence>
<feature type="domain" description="HAMP" evidence="14">
    <location>
        <begin position="209"/>
        <end position="262"/>
    </location>
</feature>
<dbReference type="InterPro" id="IPR004358">
    <property type="entry name" value="Sig_transdc_His_kin-like_C"/>
</dbReference>
<sequence length="497" mass="52478">MRGPWPRPGAARRASARWRRRGTLRSRLAVLVTGAVAVAVLGFALVSWASVHVIIDRQLESQLVTSAQTIAGRPDQWRSAPARPPQEDGGGAGGAGGEHGHGHGHDLGTRWQLLTAKAEVDGESSDPLPVTAGARAVAEGRSERVEEQVVLAGDAYRMMTVPLEGGGAVQVAVSEHFTGRILTAFALLLLFGGALGVAAAALLGWAVARAGLTPVRELTEAVEEVAVTMDLGRPIPAAGYDEIARLARSVNTMLAALDTARRAQRMLVEDAGHELRTPLTSIRTNIELLLAVERRPELAHRLPPEERAQLLCDLDAQIVELTTLTAELVELAREEAAREAPEPLDLAEVVETAIARVRIRAPAVSFRTDLWPVQVEGRPGELERMVLNVLDNAAKWSPPGGEVHTRLRAEGPGLGVLTVADGGPGIDPGDLPHVFDRFYRAPAARGTPGSGLGLAIVAQTTAQHGGTVTAGPNSPNGTVVTVHLPCLPPHPDLLPVS</sequence>
<evidence type="ECO:0000256" key="3">
    <source>
        <dbReference type="ARBA" id="ARBA00012438"/>
    </source>
</evidence>
<keyword evidence="10 12" id="KW-0472">Membrane</keyword>
<evidence type="ECO:0000256" key="7">
    <source>
        <dbReference type="ARBA" id="ARBA00022777"/>
    </source>
</evidence>
<evidence type="ECO:0000259" key="14">
    <source>
        <dbReference type="PROSITE" id="PS50885"/>
    </source>
</evidence>
<organism evidence="15 16">
    <name type="scientific">Actinocorallia herbida</name>
    <dbReference type="NCBI Taxonomy" id="58109"/>
    <lineage>
        <taxon>Bacteria</taxon>
        <taxon>Bacillati</taxon>
        <taxon>Actinomycetota</taxon>
        <taxon>Actinomycetes</taxon>
        <taxon>Streptosporangiales</taxon>
        <taxon>Thermomonosporaceae</taxon>
        <taxon>Actinocorallia</taxon>
    </lineage>
</organism>
<evidence type="ECO:0000256" key="11">
    <source>
        <dbReference type="SAM" id="MobiDB-lite"/>
    </source>
</evidence>
<evidence type="ECO:0000259" key="13">
    <source>
        <dbReference type="PROSITE" id="PS50109"/>
    </source>
</evidence>
<dbReference type="InterPro" id="IPR005467">
    <property type="entry name" value="His_kinase_dom"/>
</dbReference>
<dbReference type="SMART" id="SM00387">
    <property type="entry name" value="HATPase_c"/>
    <property type="match status" value="1"/>
</dbReference>
<dbReference type="SMART" id="SM00388">
    <property type="entry name" value="HisKA"/>
    <property type="match status" value="1"/>
</dbReference>
<proteinExistence type="predicted"/>
<dbReference type="EC" id="2.7.13.3" evidence="3"/>
<evidence type="ECO:0000256" key="2">
    <source>
        <dbReference type="ARBA" id="ARBA00004236"/>
    </source>
</evidence>
<dbReference type="PANTHER" id="PTHR45436:SF5">
    <property type="entry name" value="SENSOR HISTIDINE KINASE TRCS"/>
    <property type="match status" value="1"/>
</dbReference>
<dbReference type="InterPro" id="IPR003594">
    <property type="entry name" value="HATPase_dom"/>
</dbReference>
<dbReference type="InterPro" id="IPR036097">
    <property type="entry name" value="HisK_dim/P_sf"/>
</dbReference>
<keyword evidence="8 12" id="KW-1133">Transmembrane helix</keyword>
<dbReference type="Gene3D" id="1.10.287.130">
    <property type="match status" value="1"/>
</dbReference>
<gene>
    <name evidence="15" type="ORF">EDD29_6381</name>
</gene>
<dbReference type="PROSITE" id="PS50885">
    <property type="entry name" value="HAMP"/>
    <property type="match status" value="1"/>
</dbReference>
<comment type="subcellular location">
    <subcellularLocation>
        <location evidence="2">Cell membrane</location>
    </subcellularLocation>
</comment>
<dbReference type="InterPro" id="IPR003661">
    <property type="entry name" value="HisK_dim/P_dom"/>
</dbReference>
<evidence type="ECO:0000256" key="10">
    <source>
        <dbReference type="ARBA" id="ARBA00023136"/>
    </source>
</evidence>
<dbReference type="CDD" id="cd06225">
    <property type="entry name" value="HAMP"/>
    <property type="match status" value="1"/>
</dbReference>
<comment type="caution">
    <text evidence="15">The sequence shown here is derived from an EMBL/GenBank/DDBJ whole genome shotgun (WGS) entry which is preliminary data.</text>
</comment>
<reference evidence="15 16" key="1">
    <citation type="submission" date="2018-11" db="EMBL/GenBank/DDBJ databases">
        <title>Sequencing the genomes of 1000 actinobacteria strains.</title>
        <authorList>
            <person name="Klenk H.-P."/>
        </authorList>
    </citation>
    <scope>NUCLEOTIDE SEQUENCE [LARGE SCALE GENOMIC DNA]</scope>
    <source>
        <strain evidence="15 16">DSM 44254</strain>
    </source>
</reference>
<dbReference type="PRINTS" id="PR00344">
    <property type="entry name" value="BCTRLSENSOR"/>
</dbReference>
<dbReference type="SMART" id="SM00304">
    <property type="entry name" value="HAMP"/>
    <property type="match status" value="1"/>
</dbReference>
<keyword evidence="9" id="KW-0902">Two-component regulatory system</keyword>
<dbReference type="SUPFAM" id="SSF158472">
    <property type="entry name" value="HAMP domain-like"/>
    <property type="match status" value="1"/>
</dbReference>
<feature type="transmembrane region" description="Helical" evidence="12">
    <location>
        <begin position="184"/>
        <end position="208"/>
    </location>
</feature>
<keyword evidence="16" id="KW-1185">Reference proteome</keyword>
<keyword evidence="4" id="KW-0597">Phosphoprotein</keyword>
<dbReference type="Gene3D" id="6.10.340.10">
    <property type="match status" value="1"/>
</dbReference>
<dbReference type="GO" id="GO:0005886">
    <property type="term" value="C:plasma membrane"/>
    <property type="evidence" value="ECO:0007669"/>
    <property type="project" value="UniProtKB-SubCell"/>
</dbReference>
<feature type="region of interest" description="Disordered" evidence="11">
    <location>
        <begin position="70"/>
        <end position="107"/>
    </location>
</feature>
<evidence type="ECO:0000256" key="6">
    <source>
        <dbReference type="ARBA" id="ARBA00022692"/>
    </source>
</evidence>
<evidence type="ECO:0000256" key="8">
    <source>
        <dbReference type="ARBA" id="ARBA00022989"/>
    </source>
</evidence>
<evidence type="ECO:0000313" key="15">
    <source>
        <dbReference type="EMBL" id="ROO88706.1"/>
    </source>
</evidence>
<dbReference type="PROSITE" id="PS50109">
    <property type="entry name" value="HIS_KIN"/>
    <property type="match status" value="1"/>
</dbReference>
<evidence type="ECO:0000256" key="12">
    <source>
        <dbReference type="SAM" id="Phobius"/>
    </source>
</evidence>
<evidence type="ECO:0000256" key="5">
    <source>
        <dbReference type="ARBA" id="ARBA00022679"/>
    </source>
</evidence>
<evidence type="ECO:0000256" key="1">
    <source>
        <dbReference type="ARBA" id="ARBA00000085"/>
    </source>
</evidence>
<dbReference type="Pfam" id="PF00672">
    <property type="entry name" value="HAMP"/>
    <property type="match status" value="1"/>
</dbReference>
<dbReference type="RefSeq" id="WP_123667912.1">
    <property type="nucleotide sequence ID" value="NZ_RJKE01000001.1"/>
</dbReference>
<dbReference type="SUPFAM" id="SSF55874">
    <property type="entry name" value="ATPase domain of HSP90 chaperone/DNA topoisomerase II/histidine kinase"/>
    <property type="match status" value="1"/>
</dbReference>
<dbReference type="CDD" id="cd00082">
    <property type="entry name" value="HisKA"/>
    <property type="match status" value="1"/>
</dbReference>
<comment type="catalytic activity">
    <reaction evidence="1">
        <text>ATP + protein L-histidine = ADP + protein N-phospho-L-histidine.</text>
        <dbReference type="EC" id="2.7.13.3"/>
    </reaction>
</comment>
<name>A0A3N1D5H4_9ACTN</name>
<feature type="compositionally biased region" description="Gly residues" evidence="11">
    <location>
        <begin position="88"/>
        <end position="97"/>
    </location>
</feature>
<dbReference type="InterPro" id="IPR003660">
    <property type="entry name" value="HAMP_dom"/>
</dbReference>